<evidence type="ECO:0000256" key="1">
    <source>
        <dbReference type="ARBA" id="ARBA00004604"/>
    </source>
</evidence>
<dbReference type="EMBL" id="CAJVPK010000001">
    <property type="protein sequence ID" value="CAG8432709.1"/>
    <property type="molecule type" value="Genomic_DNA"/>
</dbReference>
<feature type="domain" description="U3 small nucleolar RNA-associated protein 15 C-terminal" evidence="7">
    <location>
        <begin position="337"/>
        <end position="480"/>
    </location>
</feature>
<keyword evidence="4" id="KW-0677">Repeat</keyword>
<accession>A0A9N8V023</accession>
<dbReference type="PRINTS" id="PR00320">
    <property type="entry name" value="GPROTEINBRPT"/>
</dbReference>
<evidence type="ECO:0000256" key="2">
    <source>
        <dbReference type="ARBA" id="ARBA00022552"/>
    </source>
</evidence>
<comment type="subcellular location">
    <subcellularLocation>
        <location evidence="1">Nucleus</location>
        <location evidence="1">Nucleolus</location>
    </subcellularLocation>
</comment>
<dbReference type="Gene3D" id="2.130.10.10">
    <property type="entry name" value="YVTN repeat-like/Quinoprotein amine dehydrogenase"/>
    <property type="match status" value="2"/>
</dbReference>
<dbReference type="InterPro" id="IPR019775">
    <property type="entry name" value="WD40_repeat_CS"/>
</dbReference>
<evidence type="ECO:0000313" key="8">
    <source>
        <dbReference type="EMBL" id="CAG8432709.1"/>
    </source>
</evidence>
<dbReference type="InterPro" id="IPR020472">
    <property type="entry name" value="WD40_PAC1"/>
</dbReference>
<dbReference type="OrthoDB" id="431715at2759"/>
<evidence type="ECO:0000256" key="5">
    <source>
        <dbReference type="ARBA" id="ARBA00023242"/>
    </source>
</evidence>
<evidence type="ECO:0000256" key="6">
    <source>
        <dbReference type="PROSITE-ProRule" id="PRU00221"/>
    </source>
</evidence>
<gene>
    <name evidence="8" type="ORF">DEBURN_LOCUS37</name>
</gene>
<dbReference type="InterPro" id="IPR015943">
    <property type="entry name" value="WD40/YVTN_repeat-like_dom_sf"/>
</dbReference>
<dbReference type="GO" id="GO:0006364">
    <property type="term" value="P:rRNA processing"/>
    <property type="evidence" value="ECO:0007669"/>
    <property type="project" value="UniProtKB-KW"/>
</dbReference>
<proteinExistence type="predicted"/>
<protein>
    <submittedName>
        <fullName evidence="8">5691_t:CDS:1</fullName>
    </submittedName>
</protein>
<dbReference type="PANTHER" id="PTHR19924">
    <property type="entry name" value="UTP15 U3 SMALL NUCLEOLAR RNA-ASSOCIATED PROTEIN 15 FAMILY MEMBER"/>
    <property type="match status" value="1"/>
</dbReference>
<reference evidence="8" key="1">
    <citation type="submission" date="2021-06" db="EMBL/GenBank/DDBJ databases">
        <authorList>
            <person name="Kallberg Y."/>
            <person name="Tangrot J."/>
            <person name="Rosling A."/>
        </authorList>
    </citation>
    <scope>NUCLEOTIDE SEQUENCE</scope>
    <source>
        <strain evidence="8">AZ414A</strain>
    </source>
</reference>
<dbReference type="Pfam" id="PF09384">
    <property type="entry name" value="UTP15_C"/>
    <property type="match status" value="1"/>
</dbReference>
<feature type="repeat" description="WD" evidence="6">
    <location>
        <begin position="116"/>
        <end position="157"/>
    </location>
</feature>
<dbReference type="GO" id="GO:0005730">
    <property type="term" value="C:nucleolus"/>
    <property type="evidence" value="ECO:0007669"/>
    <property type="project" value="UniProtKB-SubCell"/>
</dbReference>
<comment type="caution">
    <text evidence="8">The sequence shown here is derived from an EMBL/GenBank/DDBJ whole genome shotgun (WGS) entry which is preliminary data.</text>
</comment>
<evidence type="ECO:0000313" key="9">
    <source>
        <dbReference type="Proteomes" id="UP000789706"/>
    </source>
</evidence>
<dbReference type="AlphaFoldDB" id="A0A9N8V023"/>
<keyword evidence="9" id="KW-1185">Reference proteome</keyword>
<dbReference type="Pfam" id="PF00400">
    <property type="entry name" value="WD40"/>
    <property type="match status" value="3"/>
</dbReference>
<sequence length="515" mass="57769">MSCNIHSLPLKATDSEERIGWFSAHSSGVHSTLSEAASVTSIKYSPISPHDFAVTSSTRVQIYSAQNFKVKKSISRFNDVAYCGTIRNDGQLLVAGDATGLIQVFDINSRAILRTLRGHNLPVHITKFAPGNTQVLSCSDDKTVRIWDIPGQEAISVFKEHQDYVRAGVINDENPHLVLTGSYDQTIKLWDMRSNSCTISMVHDAPVEDVLMFSRGPTITVWDIIAGGRVVRSVSNHQKTITSMCFNESQSRLLTGSLDHHVKIYDVQDYDVVHSIKYPSPILCLALSPDEKNFITGMTCGSLSIRHRKTTLQENRSRKDKQPRVGSYQYFTRGRSYKGTLDDFIIESKRKKHLASYDNYLKKFQYSNALDAVLKETTTAILTVSMLQELIQRDALRIAIAGRDDASLRPLVKFLIRWINDPRYTSILCDVGEVLIDVYAPVIDKSPLIKNMIESLRDKVRGEVNLQKEVAKVIGSLEMMVTNVTLSAFPRLTRALNTEDLQGSTTQHPICQNDQ</sequence>
<dbReference type="SUPFAM" id="SSF50978">
    <property type="entry name" value="WD40 repeat-like"/>
    <property type="match status" value="1"/>
</dbReference>
<feature type="repeat" description="WD" evidence="6">
    <location>
        <begin position="234"/>
        <end position="275"/>
    </location>
</feature>
<dbReference type="Proteomes" id="UP000789706">
    <property type="component" value="Unassembled WGS sequence"/>
</dbReference>
<dbReference type="GO" id="GO:0045943">
    <property type="term" value="P:positive regulation of transcription by RNA polymerase I"/>
    <property type="evidence" value="ECO:0007669"/>
    <property type="project" value="TreeGrafter"/>
</dbReference>
<organism evidence="8 9">
    <name type="scientific">Diversispora eburnea</name>
    <dbReference type="NCBI Taxonomy" id="1213867"/>
    <lineage>
        <taxon>Eukaryota</taxon>
        <taxon>Fungi</taxon>
        <taxon>Fungi incertae sedis</taxon>
        <taxon>Mucoromycota</taxon>
        <taxon>Glomeromycotina</taxon>
        <taxon>Glomeromycetes</taxon>
        <taxon>Diversisporales</taxon>
        <taxon>Diversisporaceae</taxon>
        <taxon>Diversispora</taxon>
    </lineage>
</organism>
<dbReference type="InterPro" id="IPR001680">
    <property type="entry name" value="WD40_rpt"/>
</dbReference>
<evidence type="ECO:0000256" key="3">
    <source>
        <dbReference type="ARBA" id="ARBA00022574"/>
    </source>
</evidence>
<dbReference type="PROSITE" id="PS50082">
    <property type="entry name" value="WD_REPEATS_2"/>
    <property type="match status" value="3"/>
</dbReference>
<dbReference type="CDD" id="cd00200">
    <property type="entry name" value="WD40"/>
    <property type="match status" value="1"/>
</dbReference>
<keyword evidence="5" id="KW-0539">Nucleus</keyword>
<name>A0A9N8V023_9GLOM</name>
<dbReference type="PANTHER" id="PTHR19924:SF26">
    <property type="entry name" value="U3 SMALL NUCLEOLAR RNA-ASSOCIATED PROTEIN 15 HOMOLOG"/>
    <property type="match status" value="1"/>
</dbReference>
<keyword evidence="2" id="KW-0698">rRNA processing</keyword>
<dbReference type="PROSITE" id="PS00678">
    <property type="entry name" value="WD_REPEATS_1"/>
    <property type="match status" value="2"/>
</dbReference>
<dbReference type="InterPro" id="IPR018983">
    <property type="entry name" value="U3_snoRNA-assocProt_15_C"/>
</dbReference>
<evidence type="ECO:0000256" key="4">
    <source>
        <dbReference type="ARBA" id="ARBA00022737"/>
    </source>
</evidence>
<evidence type="ECO:0000259" key="7">
    <source>
        <dbReference type="Pfam" id="PF09384"/>
    </source>
</evidence>
<dbReference type="PROSITE" id="PS50294">
    <property type="entry name" value="WD_REPEATS_REGION"/>
    <property type="match status" value="3"/>
</dbReference>
<dbReference type="InterPro" id="IPR036322">
    <property type="entry name" value="WD40_repeat_dom_sf"/>
</dbReference>
<keyword evidence="3 6" id="KW-0853">WD repeat</keyword>
<feature type="repeat" description="WD" evidence="6">
    <location>
        <begin position="158"/>
        <end position="200"/>
    </location>
</feature>
<dbReference type="SMART" id="SM00320">
    <property type="entry name" value="WD40"/>
    <property type="match status" value="6"/>
</dbReference>